<dbReference type="SUPFAM" id="SSF88645">
    <property type="entry name" value="ssDNA viruses"/>
    <property type="match status" value="2"/>
</dbReference>
<proteinExistence type="inferred from homology"/>
<dbReference type="Gene3D" id="2.60.169.10">
    <property type="entry name" value="Microviridae F protein"/>
    <property type="match status" value="2"/>
</dbReference>
<dbReference type="Pfam" id="PF02305">
    <property type="entry name" value="Phage_F"/>
    <property type="match status" value="2"/>
</dbReference>
<dbReference type="GO" id="GO:0039615">
    <property type="term" value="C:T=1 icosahedral viral capsid"/>
    <property type="evidence" value="ECO:0007669"/>
    <property type="project" value="UniProtKB-KW"/>
</dbReference>
<evidence type="ECO:0000256" key="5">
    <source>
        <dbReference type="ARBA" id="ARBA00022844"/>
    </source>
</evidence>
<keyword evidence="4" id="KW-0167">Capsid protein</keyword>
<sequence>MAQNPYKQNKDFEQTPNRNSFDLSFTNNLTMNFGGLYPVMCKPVIPGDYFKIRAAFALRFMPLLFPVQTRCRAYIHFFYQRNKNLWKNWQDFFAANKPHFDPTKGGTAPKGSVTHPYLTNRSYNHTIGTGLLGDYLNLPTTIVGSYSGYSKLSSQATTFDKNKTQLFGYYENSTSSSPFYGFRFGMIPNLASLKSTMQRPENNPYRISAHINQFPQTTHYYSGFTFIFNGDPREGFSFLMEPLELVELGTTFDLDSNQPAYVVLLDSNGNYKDAVKADISYYDNGSEIQAPRITATFKSFIAKNDRLIAVLPVSNYEYDPYPTTAPDWCASVVNSLAAEDINGKTAYFGTDNPVNALPFRCYESIYNSFYRDNRNNPFMINGVEEFNKYVTNDGDGLDTTDYHIFNRNWELDQFTSAVPSPQQGMAPLVGFSTNGDLVSYSADGDETLIAKLDGDGDLQSAEVKSALKSLSVSLSSLASSGISINDFRNVNAYQRWKETNLRRGLKYKDQIKARWGVDLKESLLDMPEFIGGISCDVDVNQVSSTVQNEMGPLGSYAGQMTAFSKTDNAVSQYCDDYGYIMAIISVVPTPVYTQSCPKDFFKFSPLDYYSPEFGQIGMQPVPYKELVTIQSMGPISDIEPGETFGYQRPWYDYLNSTDEAHGLFRTNLQNFLLNRVFSLKPRLGSSFTTINHSELSNIFATDSGDKILGQIYFDIEAKRPIPKISVPSIS</sequence>
<keyword evidence="5" id="KW-0946">Virion</keyword>
<evidence type="ECO:0000256" key="4">
    <source>
        <dbReference type="ARBA" id="ARBA00022561"/>
    </source>
</evidence>
<dbReference type="InterPro" id="IPR016184">
    <property type="entry name" value="Capsid/spike_ssDNA_virus"/>
</dbReference>
<keyword evidence="3" id="KW-1140">T=1 icosahedral capsid protein</keyword>
<evidence type="ECO:0000256" key="3">
    <source>
        <dbReference type="ARBA" id="ARBA00022431"/>
    </source>
</evidence>
<evidence type="ECO:0000256" key="1">
    <source>
        <dbReference type="ARBA" id="ARBA00004328"/>
    </source>
</evidence>
<protein>
    <submittedName>
        <fullName evidence="6">Major capsid protein</fullName>
    </submittedName>
</protein>
<name>A0AAU8B0Y7_9VIRU</name>
<evidence type="ECO:0000256" key="2">
    <source>
        <dbReference type="ARBA" id="ARBA00009963"/>
    </source>
</evidence>
<comment type="similarity">
    <text evidence="2">Belongs to the microviridae F protein family.</text>
</comment>
<dbReference type="InterPro" id="IPR037002">
    <property type="entry name" value="Microviridae_protein_F_sf"/>
</dbReference>
<dbReference type="InterPro" id="IPR003514">
    <property type="entry name" value="Microviridae_protein_F"/>
</dbReference>
<organism evidence="6">
    <name type="scientific">Dulem virus 228</name>
    <dbReference type="NCBI Taxonomy" id="3145705"/>
    <lineage>
        <taxon>Viruses</taxon>
        <taxon>Monodnaviria</taxon>
        <taxon>Sangervirae</taxon>
        <taxon>Phixviricota</taxon>
        <taxon>Malgrandaviricetes</taxon>
        <taxon>Petitvirales</taxon>
        <taxon>Microviridae</taxon>
        <taxon>Microvirus</taxon>
    </lineage>
</organism>
<evidence type="ECO:0000313" key="7">
    <source>
        <dbReference type="EMBL" id="XCD06835.1"/>
    </source>
</evidence>
<reference evidence="6" key="1">
    <citation type="submission" date="2024-03" db="EMBL/GenBank/DDBJ databases">
        <title>Diverse circular DNA viruses in blood, oral, and fecal samples of captive lemurs.</title>
        <authorList>
            <person name="Paietta E.N."/>
            <person name="Kraberger S."/>
            <person name="Lund M.C."/>
            <person name="Custer J.M."/>
            <person name="Vargas K.M."/>
            <person name="Ehmke E.E."/>
            <person name="Yoder A.D."/>
            <person name="Varsani A."/>
        </authorList>
    </citation>
    <scope>NUCLEOTIDE SEQUENCE</scope>
    <source>
        <strain evidence="6">Duke_24FS_50</strain>
        <strain evidence="7">Duke_26_35</strain>
    </source>
</reference>
<evidence type="ECO:0000313" key="6">
    <source>
        <dbReference type="EMBL" id="XCD05233.1"/>
    </source>
</evidence>
<dbReference type="EMBL" id="PP511533">
    <property type="protein sequence ID" value="XCD05233.1"/>
    <property type="molecule type" value="Genomic_DNA"/>
</dbReference>
<dbReference type="EMBL" id="PP511717">
    <property type="protein sequence ID" value="XCD06835.1"/>
    <property type="molecule type" value="Genomic_DNA"/>
</dbReference>
<comment type="subcellular location">
    <subcellularLocation>
        <location evidence="1">Virion</location>
    </subcellularLocation>
</comment>
<dbReference type="GO" id="GO:0005198">
    <property type="term" value="F:structural molecule activity"/>
    <property type="evidence" value="ECO:0007669"/>
    <property type="project" value="InterPro"/>
</dbReference>
<accession>A0AAU8B0Y7</accession>